<dbReference type="Proteomes" id="UP001054945">
    <property type="component" value="Unassembled WGS sequence"/>
</dbReference>
<proteinExistence type="predicted"/>
<organism evidence="1 2">
    <name type="scientific">Caerostris extrusa</name>
    <name type="common">Bark spider</name>
    <name type="synonym">Caerostris bankana</name>
    <dbReference type="NCBI Taxonomy" id="172846"/>
    <lineage>
        <taxon>Eukaryota</taxon>
        <taxon>Metazoa</taxon>
        <taxon>Ecdysozoa</taxon>
        <taxon>Arthropoda</taxon>
        <taxon>Chelicerata</taxon>
        <taxon>Arachnida</taxon>
        <taxon>Araneae</taxon>
        <taxon>Araneomorphae</taxon>
        <taxon>Entelegynae</taxon>
        <taxon>Araneoidea</taxon>
        <taxon>Araneidae</taxon>
        <taxon>Caerostris</taxon>
    </lineage>
</organism>
<dbReference type="AlphaFoldDB" id="A0AAV4WUL3"/>
<gene>
    <name evidence="1" type="ORF">CEXT_264881</name>
</gene>
<evidence type="ECO:0000313" key="2">
    <source>
        <dbReference type="Proteomes" id="UP001054945"/>
    </source>
</evidence>
<comment type="caution">
    <text evidence="1">The sequence shown here is derived from an EMBL/GenBank/DDBJ whole genome shotgun (WGS) entry which is preliminary data.</text>
</comment>
<keyword evidence="2" id="KW-1185">Reference proteome</keyword>
<evidence type="ECO:0000313" key="1">
    <source>
        <dbReference type="EMBL" id="GIY86572.1"/>
    </source>
</evidence>
<name>A0AAV4WUL3_CAEEX</name>
<dbReference type="EMBL" id="BPLR01016818">
    <property type="protein sequence ID" value="GIY86572.1"/>
    <property type="molecule type" value="Genomic_DNA"/>
</dbReference>
<sequence>MSGHYWTRNPFPNNYLCSFQWLVTAAGSRPCWRLRKIAAGRAKRSALAFVRWADGDYAVAMATESFPDRSTSTDDFQDSSDLRVFNLLFERGQDSPPTPADAFDQGN</sequence>
<protein>
    <submittedName>
        <fullName evidence="1">Uncharacterized protein</fullName>
    </submittedName>
</protein>
<reference evidence="1 2" key="1">
    <citation type="submission" date="2021-06" db="EMBL/GenBank/DDBJ databases">
        <title>Caerostris extrusa draft genome.</title>
        <authorList>
            <person name="Kono N."/>
            <person name="Arakawa K."/>
        </authorList>
    </citation>
    <scope>NUCLEOTIDE SEQUENCE [LARGE SCALE GENOMIC DNA]</scope>
</reference>
<accession>A0AAV4WUL3</accession>